<dbReference type="STRING" id="1416801.SAMN05192553_10747"/>
<keyword evidence="2" id="KW-1185">Reference proteome</keyword>
<evidence type="ECO:0000313" key="2">
    <source>
        <dbReference type="Proteomes" id="UP000199403"/>
    </source>
</evidence>
<gene>
    <name evidence="1" type="ORF">SAMN05192553_10747</name>
</gene>
<organism evidence="1 2">
    <name type="scientific">Cyclobacterium xiamenense</name>
    <dbReference type="NCBI Taxonomy" id="1297121"/>
    <lineage>
        <taxon>Bacteria</taxon>
        <taxon>Pseudomonadati</taxon>
        <taxon>Bacteroidota</taxon>
        <taxon>Cytophagia</taxon>
        <taxon>Cytophagales</taxon>
        <taxon>Cyclobacteriaceae</taxon>
        <taxon>Cyclobacterium</taxon>
    </lineage>
</organism>
<protein>
    <submittedName>
        <fullName evidence="1">Uncharacterized protein</fullName>
    </submittedName>
</protein>
<name>A0A1H7AJY6_9BACT</name>
<proteinExistence type="predicted"/>
<dbReference type="Proteomes" id="UP000199403">
    <property type="component" value="Unassembled WGS sequence"/>
</dbReference>
<dbReference type="RefSeq" id="WP_092177443.1">
    <property type="nucleotide sequence ID" value="NZ_FNZH01000007.1"/>
</dbReference>
<dbReference type="OrthoDB" id="59486at2"/>
<sequence>MIYAYSGSKFQPSYPKITTNSRVGTDNRTTIGYALSNGEGPYRMFIPKDSERLNAFLPKPASGKMKITRFTIFTGEYREQGSRNWSGWMGLISPWQYTDSVVVVEEG</sequence>
<accession>A0A1H7AJY6</accession>
<dbReference type="EMBL" id="FNZH01000007">
    <property type="protein sequence ID" value="SEJ64894.1"/>
    <property type="molecule type" value="Genomic_DNA"/>
</dbReference>
<dbReference type="AlphaFoldDB" id="A0A1H7AJY6"/>
<reference evidence="2" key="1">
    <citation type="submission" date="2016-10" db="EMBL/GenBank/DDBJ databases">
        <authorList>
            <person name="Varghese N."/>
            <person name="Submissions S."/>
        </authorList>
    </citation>
    <scope>NUCLEOTIDE SEQUENCE [LARGE SCALE GENOMIC DNA]</scope>
    <source>
        <strain evidence="2">IBRC-M 10761</strain>
    </source>
</reference>
<evidence type="ECO:0000313" key="1">
    <source>
        <dbReference type="EMBL" id="SEJ64894.1"/>
    </source>
</evidence>